<evidence type="ECO:0000313" key="1">
    <source>
        <dbReference type="EMBL" id="MCA0133708.1"/>
    </source>
</evidence>
<evidence type="ECO:0008006" key="3">
    <source>
        <dbReference type="Google" id="ProtNLM"/>
    </source>
</evidence>
<gene>
    <name evidence="1" type="ORF">LBU54_14015</name>
</gene>
<dbReference type="EMBL" id="JAIUJR010000011">
    <property type="protein sequence ID" value="MCA0133708.1"/>
    <property type="molecule type" value="Genomic_DNA"/>
</dbReference>
<sequence length="244" mass="28652">MSRRILILISFAIIYCGCSKDDTSGDNETISDTCKIKKISGDVYELEFVYNQNKILQIKRTVGTTQTFDIIGISVDSTIINESGTSQLNPLVSMKYNDQRLVQLNYYYNSGTYNIYTFEYNSNRIRVKQDFYDGLLYNIRFADYYYNSSGNIINVKYYTINDDNSSELTNDVTYSYDDHNNPWKNITFHTFFFYDLPEPRFFSNNNVLNVNSSLYTDQNEYSYNEDGYTAECINREESYEYLCD</sequence>
<name>A0ABS7XUL1_9FLAO</name>
<evidence type="ECO:0000313" key="2">
    <source>
        <dbReference type="Proteomes" id="UP001198901"/>
    </source>
</evidence>
<reference evidence="2" key="1">
    <citation type="submission" date="2023-07" db="EMBL/GenBank/DDBJ databases">
        <authorList>
            <person name="Yue Y."/>
        </authorList>
    </citation>
    <scope>NUCLEOTIDE SEQUENCE [LARGE SCALE GENOMIC DNA]</scope>
    <source>
        <strain evidence="2">D23</strain>
    </source>
</reference>
<dbReference type="RefSeq" id="WP_224531279.1">
    <property type="nucleotide sequence ID" value="NZ_JAIUJR010000011.1"/>
</dbReference>
<comment type="caution">
    <text evidence="1">The sequence shown here is derived from an EMBL/GenBank/DDBJ whole genome shotgun (WGS) entry which is preliminary data.</text>
</comment>
<proteinExistence type="predicted"/>
<keyword evidence="2" id="KW-1185">Reference proteome</keyword>
<protein>
    <recommendedName>
        <fullName evidence="3">YD repeat-containing protein</fullName>
    </recommendedName>
</protein>
<dbReference type="Proteomes" id="UP001198901">
    <property type="component" value="Unassembled WGS sequence"/>
</dbReference>
<accession>A0ABS7XUL1</accession>
<organism evidence="1 2">
    <name type="scientific">Winogradskyella alexanderae</name>
    <dbReference type="NCBI Taxonomy" id="2877123"/>
    <lineage>
        <taxon>Bacteria</taxon>
        <taxon>Pseudomonadati</taxon>
        <taxon>Bacteroidota</taxon>
        <taxon>Flavobacteriia</taxon>
        <taxon>Flavobacteriales</taxon>
        <taxon>Flavobacteriaceae</taxon>
        <taxon>Winogradskyella</taxon>
    </lineage>
</organism>